<protein>
    <submittedName>
        <fullName evidence="4">Competence protein ComEA</fullName>
    </submittedName>
</protein>
<evidence type="ECO:0000313" key="4">
    <source>
        <dbReference type="EMBL" id="TQM25638.1"/>
    </source>
</evidence>
<organism evidence="4 5">
    <name type="scientific">Nocardia bhagyanarayanae</name>
    <dbReference type="NCBI Taxonomy" id="1215925"/>
    <lineage>
        <taxon>Bacteria</taxon>
        <taxon>Bacillati</taxon>
        <taxon>Actinomycetota</taxon>
        <taxon>Actinomycetes</taxon>
        <taxon>Mycobacteriales</taxon>
        <taxon>Nocardiaceae</taxon>
        <taxon>Nocardia</taxon>
    </lineage>
</organism>
<sequence length="296" mass="30637">MEHPVDMNGKPSGRWHLERLPPDRRVAESTEAVDDDELVGQVDTPRWLDEPPRGPGWWERLVPERFHGARIDPGRRGVLTLAMVGLVAVIVATVVVFHERPVAHAVPPLPAVRTSATPSGARPVPAQSAPAVPGVLPAPETAELVVSVVGLVQRGGLVRLPEGARVADALAAAGGARDGADLTGINLAQRVQDGDQILVGATGPAPVAPSQHGSTTITATGGAGTSRPSAGPTGKVDLNKATEAELDALPGIGPVTASAITAWRKANGRFTDLEQLGEVDGIGPARLARLRDLVTV</sequence>
<dbReference type="PANTHER" id="PTHR21180:SF32">
    <property type="entry name" value="ENDONUCLEASE_EXONUCLEASE_PHOSPHATASE FAMILY DOMAIN-CONTAINING PROTEIN 1"/>
    <property type="match status" value="1"/>
</dbReference>
<dbReference type="Pfam" id="PF10531">
    <property type="entry name" value="SLBB"/>
    <property type="match status" value="1"/>
</dbReference>
<feature type="domain" description="Helix-hairpin-helix DNA-binding motif class 1" evidence="3">
    <location>
        <begin position="274"/>
        <end position="293"/>
    </location>
</feature>
<evidence type="ECO:0000256" key="2">
    <source>
        <dbReference type="SAM" id="Phobius"/>
    </source>
</evidence>
<dbReference type="GO" id="GO:0015627">
    <property type="term" value="C:type II protein secretion system complex"/>
    <property type="evidence" value="ECO:0007669"/>
    <property type="project" value="TreeGrafter"/>
</dbReference>
<reference evidence="4 5" key="1">
    <citation type="submission" date="2019-06" db="EMBL/GenBank/DDBJ databases">
        <title>Sequencing the genomes of 1000 actinobacteria strains.</title>
        <authorList>
            <person name="Klenk H.-P."/>
        </authorList>
    </citation>
    <scope>NUCLEOTIDE SEQUENCE [LARGE SCALE GENOMIC DNA]</scope>
    <source>
        <strain evidence="4 5">DSM 103495</strain>
    </source>
</reference>
<dbReference type="Gene3D" id="1.10.150.320">
    <property type="entry name" value="Photosystem II 12 kDa extrinsic protein"/>
    <property type="match status" value="1"/>
</dbReference>
<accession>A0A543EVM6</accession>
<dbReference type="SMART" id="SM00278">
    <property type="entry name" value="HhH1"/>
    <property type="match status" value="2"/>
</dbReference>
<evidence type="ECO:0000256" key="1">
    <source>
        <dbReference type="SAM" id="MobiDB-lite"/>
    </source>
</evidence>
<feature type="region of interest" description="Disordered" evidence="1">
    <location>
        <begin position="1"/>
        <end position="52"/>
    </location>
</feature>
<feature type="transmembrane region" description="Helical" evidence="2">
    <location>
        <begin position="78"/>
        <end position="97"/>
    </location>
</feature>
<dbReference type="InterPro" id="IPR003583">
    <property type="entry name" value="Hlx-hairpin-Hlx_DNA-bd_motif"/>
</dbReference>
<dbReference type="SUPFAM" id="SSF47781">
    <property type="entry name" value="RuvA domain 2-like"/>
    <property type="match status" value="1"/>
</dbReference>
<evidence type="ECO:0000259" key="3">
    <source>
        <dbReference type="SMART" id="SM00278"/>
    </source>
</evidence>
<feature type="compositionally biased region" description="Basic and acidic residues" evidence="1">
    <location>
        <begin position="15"/>
        <end position="28"/>
    </location>
</feature>
<dbReference type="GO" id="GO:0003677">
    <property type="term" value="F:DNA binding"/>
    <property type="evidence" value="ECO:0007669"/>
    <property type="project" value="InterPro"/>
</dbReference>
<dbReference type="Proteomes" id="UP000316331">
    <property type="component" value="Unassembled WGS sequence"/>
</dbReference>
<dbReference type="AlphaFoldDB" id="A0A543EVM6"/>
<dbReference type="InterPro" id="IPR019554">
    <property type="entry name" value="Soluble_ligand-bd"/>
</dbReference>
<dbReference type="InterPro" id="IPR010994">
    <property type="entry name" value="RuvA_2-like"/>
</dbReference>
<feature type="domain" description="Helix-hairpin-helix DNA-binding motif class 1" evidence="3">
    <location>
        <begin position="244"/>
        <end position="263"/>
    </location>
</feature>
<dbReference type="EMBL" id="VFPG01000002">
    <property type="protein sequence ID" value="TQM25638.1"/>
    <property type="molecule type" value="Genomic_DNA"/>
</dbReference>
<dbReference type="PANTHER" id="PTHR21180">
    <property type="entry name" value="ENDONUCLEASE/EXONUCLEASE/PHOSPHATASE FAMILY DOMAIN-CONTAINING PROTEIN 1"/>
    <property type="match status" value="1"/>
</dbReference>
<gene>
    <name evidence="4" type="ORF">FB390_5795</name>
</gene>
<keyword evidence="2" id="KW-1133">Transmembrane helix</keyword>
<dbReference type="GO" id="GO:0015628">
    <property type="term" value="P:protein secretion by the type II secretion system"/>
    <property type="evidence" value="ECO:0007669"/>
    <property type="project" value="TreeGrafter"/>
</dbReference>
<dbReference type="GO" id="GO:0006281">
    <property type="term" value="P:DNA repair"/>
    <property type="evidence" value="ECO:0007669"/>
    <property type="project" value="InterPro"/>
</dbReference>
<dbReference type="InterPro" id="IPR051675">
    <property type="entry name" value="Endo/Exo/Phosphatase_dom_1"/>
</dbReference>
<keyword evidence="2" id="KW-0812">Transmembrane</keyword>
<keyword evidence="2" id="KW-0472">Membrane</keyword>
<keyword evidence="5" id="KW-1185">Reference proteome</keyword>
<dbReference type="Pfam" id="PF12836">
    <property type="entry name" value="HHH_3"/>
    <property type="match status" value="1"/>
</dbReference>
<name>A0A543EVM6_9NOCA</name>
<evidence type="ECO:0000313" key="5">
    <source>
        <dbReference type="Proteomes" id="UP000316331"/>
    </source>
</evidence>
<feature type="region of interest" description="Disordered" evidence="1">
    <location>
        <begin position="204"/>
        <end position="234"/>
    </location>
</feature>
<proteinExistence type="predicted"/>
<comment type="caution">
    <text evidence="4">The sequence shown here is derived from an EMBL/GenBank/DDBJ whole genome shotgun (WGS) entry which is preliminary data.</text>
</comment>